<proteinExistence type="predicted"/>
<dbReference type="Proteomes" id="UP000318138">
    <property type="component" value="Chromosome"/>
</dbReference>
<dbReference type="EMBL" id="CP041372">
    <property type="protein sequence ID" value="QKS70906.1"/>
    <property type="molecule type" value="Genomic_DNA"/>
</dbReference>
<organism evidence="2 3">
    <name type="scientific">Paenalkalicoccus suaedae</name>
    <dbReference type="NCBI Taxonomy" id="2592382"/>
    <lineage>
        <taxon>Bacteria</taxon>
        <taxon>Bacillati</taxon>
        <taxon>Bacillota</taxon>
        <taxon>Bacilli</taxon>
        <taxon>Bacillales</taxon>
        <taxon>Bacillaceae</taxon>
        <taxon>Paenalkalicoccus</taxon>
    </lineage>
</organism>
<dbReference type="Gene3D" id="2.60.300.12">
    <property type="entry name" value="HesB-like domain"/>
    <property type="match status" value="1"/>
</dbReference>
<evidence type="ECO:0000313" key="3">
    <source>
        <dbReference type="Proteomes" id="UP000318138"/>
    </source>
</evidence>
<protein>
    <submittedName>
        <fullName evidence="2">Iron-sulfur cluster biosynthesis family protein</fullName>
    </submittedName>
</protein>
<dbReference type="Pfam" id="PF01521">
    <property type="entry name" value="Fe-S_biosyn"/>
    <property type="match status" value="1"/>
</dbReference>
<reference evidence="3" key="1">
    <citation type="submission" date="2019-07" db="EMBL/GenBank/DDBJ databases">
        <title>Bacillus alkalisoli sp. nov. isolated from saline soil.</title>
        <authorList>
            <person name="Sun J.-Q."/>
            <person name="Xu L."/>
        </authorList>
    </citation>
    <scope>NUCLEOTIDE SEQUENCE [LARGE SCALE GENOMIC DNA]</scope>
    <source>
        <strain evidence="3">M4U3P1</strain>
    </source>
</reference>
<name>A0A859FF94_9BACI</name>
<dbReference type="AlphaFoldDB" id="A0A859FF94"/>
<dbReference type="KEGG" id="psua:FLK61_29725"/>
<dbReference type="SUPFAM" id="SSF89360">
    <property type="entry name" value="HesB-like domain"/>
    <property type="match status" value="1"/>
</dbReference>
<accession>A0A859FF94</accession>
<dbReference type="InterPro" id="IPR035903">
    <property type="entry name" value="HesB-like_dom_sf"/>
</dbReference>
<dbReference type="RefSeq" id="WP_176008943.1">
    <property type="nucleotide sequence ID" value="NZ_CP041372.2"/>
</dbReference>
<gene>
    <name evidence="2" type="ORF">FLK61_29725</name>
</gene>
<sequence>MNITLTQDAIDQMKERVSFTAEEALFLSHETKGTGCVVNGVSDLIVMKKNELPDVAAFIKTVPEDYTVAIDKRVDWVYDENLIIDYKADKQMFQLKSPNQMLNPRMTFRNELK</sequence>
<evidence type="ECO:0000313" key="2">
    <source>
        <dbReference type="EMBL" id="QKS70906.1"/>
    </source>
</evidence>
<evidence type="ECO:0000259" key="1">
    <source>
        <dbReference type="Pfam" id="PF01521"/>
    </source>
</evidence>
<keyword evidence="3" id="KW-1185">Reference proteome</keyword>
<feature type="domain" description="Core" evidence="1">
    <location>
        <begin position="1"/>
        <end position="108"/>
    </location>
</feature>
<dbReference type="InterPro" id="IPR000361">
    <property type="entry name" value="ATAP_core_dom"/>
</dbReference>